<keyword evidence="2" id="KW-0812">Transmembrane</keyword>
<organism evidence="3 4">
    <name type="scientific">Dermacoccus abyssi</name>
    <dbReference type="NCBI Taxonomy" id="322596"/>
    <lineage>
        <taxon>Bacteria</taxon>
        <taxon>Bacillati</taxon>
        <taxon>Actinomycetota</taxon>
        <taxon>Actinomycetes</taxon>
        <taxon>Micrococcales</taxon>
        <taxon>Dermacoccaceae</taxon>
        <taxon>Dermacoccus</taxon>
    </lineage>
</organism>
<dbReference type="AlphaFoldDB" id="A0A417Z191"/>
<name>A0A417Z191_9MICO</name>
<dbReference type="Proteomes" id="UP000285376">
    <property type="component" value="Unassembled WGS sequence"/>
</dbReference>
<keyword evidence="2" id="KW-1133">Transmembrane helix</keyword>
<proteinExistence type="predicted"/>
<evidence type="ECO:0000256" key="1">
    <source>
        <dbReference type="SAM" id="MobiDB-lite"/>
    </source>
</evidence>
<evidence type="ECO:0000256" key="2">
    <source>
        <dbReference type="SAM" id="Phobius"/>
    </source>
</evidence>
<evidence type="ECO:0000313" key="4">
    <source>
        <dbReference type="Proteomes" id="UP000285376"/>
    </source>
</evidence>
<protein>
    <submittedName>
        <fullName evidence="3">Uncharacterized protein</fullName>
    </submittedName>
</protein>
<gene>
    <name evidence="3" type="ORF">D1832_14240</name>
</gene>
<keyword evidence="2" id="KW-0472">Membrane</keyword>
<comment type="caution">
    <text evidence="3">The sequence shown here is derived from an EMBL/GenBank/DDBJ whole genome shotgun (WGS) entry which is preliminary data.</text>
</comment>
<dbReference type="EMBL" id="QWLM01000024">
    <property type="protein sequence ID" value="RHW43759.1"/>
    <property type="molecule type" value="Genomic_DNA"/>
</dbReference>
<sequence>MYPTSHRRDSDPLSTIFPLIIMASTFVAVLLVKATIALMRCAFARYRARQDRQRVATQPHVPPGYFVPTNSR</sequence>
<reference evidence="3 4" key="1">
    <citation type="submission" date="2018-08" db="EMBL/GenBank/DDBJ databases">
        <title>Whole genome sequence analysis of Dermacoccus abyssi bacteria isolated from Deep Mariana trench Micromonospora spp reveals genes involved in the environmental adaptation and production of secondary metabolites.</title>
        <authorList>
            <person name="Abdel-Mageed W.M."/>
            <person name="Lehri B."/>
            <person name="Nouioui I."/>
            <person name="Goodfellow I."/>
            <person name="Jaspars M."/>
            <person name="Karlyshev A."/>
        </authorList>
    </citation>
    <scope>NUCLEOTIDE SEQUENCE [LARGE SCALE GENOMIC DNA]</scope>
    <source>
        <strain evidence="3 4">MT1.1</strain>
    </source>
</reference>
<accession>A0A417Z191</accession>
<feature type="region of interest" description="Disordered" evidence="1">
    <location>
        <begin position="53"/>
        <end position="72"/>
    </location>
</feature>
<feature type="transmembrane region" description="Helical" evidence="2">
    <location>
        <begin position="20"/>
        <end position="43"/>
    </location>
</feature>
<evidence type="ECO:0000313" key="3">
    <source>
        <dbReference type="EMBL" id="RHW43759.1"/>
    </source>
</evidence>